<protein>
    <submittedName>
        <fullName evidence="2">Uncharacterized protein</fullName>
    </submittedName>
</protein>
<dbReference type="OrthoDB" id="3863715at2759"/>
<evidence type="ECO:0000313" key="2">
    <source>
        <dbReference type="EMBL" id="KAG1291811.1"/>
    </source>
</evidence>
<name>A0A9P7BK64_RHIOR</name>
<evidence type="ECO:0000256" key="1">
    <source>
        <dbReference type="SAM" id="MobiDB-lite"/>
    </source>
</evidence>
<sequence length="187" mass="20154">MFTTRVPVSSELTLRTTGVHSEASTTLQTSDVTATPDAFSTQTEITANPTVTNTNSADIPVASKYQSGTLASRYAPRTTRSQTAESRKFGSSESINNKTDTVPPTPICASCHQLGHETKRHNKCPLNPVNLANNTQLQTASTADGTMEIDTDDSPNSSPEGPFLNEYVQSEQIPEEPLGDLDRPNQQ</sequence>
<evidence type="ECO:0000313" key="3">
    <source>
        <dbReference type="Proteomes" id="UP000716291"/>
    </source>
</evidence>
<dbReference type="Proteomes" id="UP000716291">
    <property type="component" value="Unassembled WGS sequence"/>
</dbReference>
<comment type="caution">
    <text evidence="2">The sequence shown here is derived from an EMBL/GenBank/DDBJ whole genome shotgun (WGS) entry which is preliminary data.</text>
</comment>
<keyword evidence="3" id="KW-1185">Reference proteome</keyword>
<reference evidence="2" key="1">
    <citation type="journal article" date="2020" name="Microb. Genom.">
        <title>Genetic diversity of clinical and environmental Mucorales isolates obtained from an investigation of mucormycosis cases among solid organ transplant recipients.</title>
        <authorList>
            <person name="Nguyen M.H."/>
            <person name="Kaul D."/>
            <person name="Muto C."/>
            <person name="Cheng S.J."/>
            <person name="Richter R.A."/>
            <person name="Bruno V.M."/>
            <person name="Liu G."/>
            <person name="Beyhan S."/>
            <person name="Sundermann A.J."/>
            <person name="Mounaud S."/>
            <person name="Pasculle A.W."/>
            <person name="Nierman W.C."/>
            <person name="Driscoll E."/>
            <person name="Cumbie R."/>
            <person name="Clancy C.J."/>
            <person name="Dupont C.L."/>
        </authorList>
    </citation>
    <scope>NUCLEOTIDE SEQUENCE</scope>
    <source>
        <strain evidence="2">GL11</strain>
    </source>
</reference>
<feature type="region of interest" description="Disordered" evidence="1">
    <location>
        <begin position="74"/>
        <end position="101"/>
    </location>
</feature>
<feature type="compositionally biased region" description="Polar residues" evidence="1">
    <location>
        <begin position="91"/>
        <end position="101"/>
    </location>
</feature>
<dbReference type="AlphaFoldDB" id="A0A9P7BK64"/>
<dbReference type="EMBL" id="JAANQT010006296">
    <property type="protein sequence ID" value="KAG1291811.1"/>
    <property type="molecule type" value="Genomic_DNA"/>
</dbReference>
<gene>
    <name evidence="2" type="ORF">G6F64_013741</name>
</gene>
<organism evidence="2 3">
    <name type="scientific">Rhizopus oryzae</name>
    <name type="common">Mucormycosis agent</name>
    <name type="synonym">Rhizopus arrhizus var. delemar</name>
    <dbReference type="NCBI Taxonomy" id="64495"/>
    <lineage>
        <taxon>Eukaryota</taxon>
        <taxon>Fungi</taxon>
        <taxon>Fungi incertae sedis</taxon>
        <taxon>Mucoromycota</taxon>
        <taxon>Mucoromycotina</taxon>
        <taxon>Mucoromycetes</taxon>
        <taxon>Mucorales</taxon>
        <taxon>Mucorineae</taxon>
        <taxon>Rhizopodaceae</taxon>
        <taxon>Rhizopus</taxon>
    </lineage>
</organism>
<proteinExistence type="predicted"/>
<accession>A0A9P7BK64</accession>